<evidence type="ECO:0000259" key="6">
    <source>
        <dbReference type="PROSITE" id="PS50901"/>
    </source>
</evidence>
<dbReference type="GO" id="GO:0005524">
    <property type="term" value="F:ATP binding"/>
    <property type="evidence" value="ECO:0007669"/>
    <property type="project" value="UniProtKB-UniRule"/>
</dbReference>
<dbReference type="RefSeq" id="WP_126635845.1">
    <property type="nucleotide sequence ID" value="NZ_BIFH01000014.1"/>
</dbReference>
<keyword evidence="1 3" id="KW-0547">Nucleotide-binding</keyword>
<feature type="transmembrane region" description="Helical" evidence="5">
    <location>
        <begin position="333"/>
        <end position="351"/>
    </location>
</feature>
<evidence type="ECO:0000256" key="5">
    <source>
        <dbReference type="SAM" id="Phobius"/>
    </source>
</evidence>
<dbReference type="InterPro" id="IPR003593">
    <property type="entry name" value="AAA+_ATPase"/>
</dbReference>
<keyword evidence="2 3" id="KW-0067">ATP-binding</keyword>
<sequence>MRLTVTTVDAADGLRRDHLLDLPPGSIVADLATAVHRPAAPADDAPGAGAADLGAFLDGEAPATGRSLYLGDAVLDPQAPLTVSGIREATVLGLGAPPAEPDRVHAPRHPFDPQTLVQVHAVSGPYTGRVWPLGPGSHEIGADEGCAIRLPVPGVPARGLWVTVCPDGSAYWHRTGPDDGAVHGREVAPPPTDAITAAAALPRKHEERILEDEREADRKVERESARIAPPKEPVIRPQAPPGTPWPHASDLVVGPALLRLRGPVEADADVTPSDDGIGLDYNRPPRIAPHLDAEKIRLPSPPLEPNRVPFPLLVMIAPLVMGLAMVGFFHSYFYLIFCIMSPFMAIANWVSGRRSNRVKHQLDGVQYRRRLRVLHDDIRTAVRRERIVRAEVGPDPAAVALIATGPGSRLWERRRRDADHLVLRIGTVDQPSVKEVEDPARDEHHRTASWTLPDTPIGVEIPDHGVLGVAGATEPIQALARWLVIQSAVLHSPRDLRVVVLTDPERAGDWAWVRWLPHLRPQSRSAAPVALLGTDPESTANRISELVAQIQSRQRSMGSSMGQAMFSGPDILVIADGARQLREVPGMVQVLTEGPAARVFSVCLDERERLLPEECTAVVLAAGRHLTVRQTGLPDVTDVRADHVDAAWCEQLARALAPLRDVSPEHDSGLPQTVKLLDLVDAEPPKAADFLARWARRPASTTFTLGAGYDGPLRIDLVRDGPHGLIAGTTGSGKSELLQSFVSALAVANRPDELTFVLVDYKGGSAFSECAELPHTLGMVTDLDEHLATRALESLAAELRRREQLLADVGAKDHPEYRGKRAGDPTLAPLPRLILVIDEFATLVREVPDFVAGLINIAQRGRSLGIHLVLATQRPAGVVTGDIRANTNLRIALRVTDAGESQDIIDTMEAVHISAGTPGRALIRTGPNAAVPFQAAWVGAERPVPGGAAEKTGPTRAVRATELTLAGLGRPASLPTIDEGPDTADTPNPTDLNALVLALREAAETLPDYRPLPSPWLPPLAERVLVDDLPPVERADVDASDSCPPPIPYALEDVPQLQEQRVTTMDLATFGHLYVIGSPRSGRTQVLRTLGGSAAATASCADVHLYGIDAGGGGLAALETLPHCGAVVSRHDMERMGRLLGYLVRELTERQERCSAHNAAGLVELRRILPAAERPAHIVILLDGWDSLVALLDDHDGGRLVDDTMRLLREGAAAGIHIVATSERALLSGRLSAHNDHKLLLRQADRSDYQMAGMPIRKVPAVISPGRGWHVLSQTESQVALLAPDPSGQEQAEALRRIGTAAARRDASVPRERMPVPIPTLPRVVEFAAAYERVPAESRRPMWGLLGIGGDRAEPIGADFAARSVFCVIGPAGTGRSTTLASLSVSLLAGGTSLVVLTPRESPLRGLAQHPQVRLLTEEDPAAEAVERALEELSGPRVVVVDDAELLGMPAADRVLRDLAIAGRDRGQGLLYAGSYDALQVAMGSWLTAARRGSRSGVLLAPKNMQEGDMIGVRLPTNVVRSAPPVPGRAWTAGPGGAPMAVQVPLTVLRSAE</sequence>
<gene>
    <name evidence="7" type="ORF">EHYA_01217</name>
</gene>
<evidence type="ECO:0000313" key="8">
    <source>
        <dbReference type="Proteomes" id="UP000286931"/>
    </source>
</evidence>
<evidence type="ECO:0000256" key="2">
    <source>
        <dbReference type="ARBA" id="ARBA00022840"/>
    </source>
</evidence>
<keyword evidence="7" id="KW-0132">Cell division</keyword>
<keyword evidence="5" id="KW-0472">Membrane</keyword>
<proteinExistence type="predicted"/>
<evidence type="ECO:0000256" key="1">
    <source>
        <dbReference type="ARBA" id="ARBA00022741"/>
    </source>
</evidence>
<feature type="binding site" evidence="3">
    <location>
        <begin position="728"/>
        <end position="735"/>
    </location>
    <ligand>
        <name>ATP</name>
        <dbReference type="ChEBI" id="CHEBI:30616"/>
    </ligand>
</feature>
<dbReference type="EMBL" id="BIFH01000014">
    <property type="protein sequence ID" value="GCD93573.1"/>
    <property type="molecule type" value="Genomic_DNA"/>
</dbReference>
<dbReference type="Proteomes" id="UP000286931">
    <property type="component" value="Unassembled WGS sequence"/>
</dbReference>
<keyword evidence="7" id="KW-0131">Cell cycle</keyword>
<keyword evidence="5" id="KW-1133">Transmembrane helix</keyword>
<feature type="transmembrane region" description="Helical" evidence="5">
    <location>
        <begin position="308"/>
        <end position="326"/>
    </location>
</feature>
<keyword evidence="8" id="KW-1185">Reference proteome</keyword>
<organism evidence="7 8">
    <name type="scientific">Embleya hyalina</name>
    <dbReference type="NCBI Taxonomy" id="516124"/>
    <lineage>
        <taxon>Bacteria</taxon>
        <taxon>Bacillati</taxon>
        <taxon>Actinomycetota</taxon>
        <taxon>Actinomycetes</taxon>
        <taxon>Kitasatosporales</taxon>
        <taxon>Streptomycetaceae</taxon>
        <taxon>Embleya</taxon>
    </lineage>
</organism>
<feature type="binding site" evidence="3">
    <location>
        <begin position="1077"/>
        <end position="1084"/>
    </location>
    <ligand>
        <name>ATP</name>
        <dbReference type="ChEBI" id="CHEBI:30616"/>
    </ligand>
</feature>
<feature type="region of interest" description="Disordered" evidence="4">
    <location>
        <begin position="969"/>
        <end position="990"/>
    </location>
</feature>
<evidence type="ECO:0000313" key="7">
    <source>
        <dbReference type="EMBL" id="GCD93573.1"/>
    </source>
</evidence>
<dbReference type="Gene3D" id="3.40.50.300">
    <property type="entry name" value="P-loop containing nucleotide triphosphate hydrolases"/>
    <property type="match status" value="4"/>
</dbReference>
<comment type="caution">
    <text evidence="7">The sequence shown here is derived from an EMBL/GenBank/DDBJ whole genome shotgun (WGS) entry which is preliminary data.</text>
</comment>
<accession>A0A401YG53</accession>
<protein>
    <submittedName>
        <fullName evidence="7">Cell division protein FtsK</fullName>
    </submittedName>
</protein>
<dbReference type="PROSITE" id="PS50901">
    <property type="entry name" value="FTSK"/>
    <property type="match status" value="2"/>
</dbReference>
<dbReference type="SUPFAM" id="SSF52540">
    <property type="entry name" value="P-loop containing nucleoside triphosphate hydrolases"/>
    <property type="match status" value="3"/>
</dbReference>
<dbReference type="InterPro" id="IPR027417">
    <property type="entry name" value="P-loop_NTPase"/>
</dbReference>
<dbReference type="GO" id="GO:0003677">
    <property type="term" value="F:DNA binding"/>
    <property type="evidence" value="ECO:0007669"/>
    <property type="project" value="InterPro"/>
</dbReference>
<feature type="domain" description="FtsK" evidence="6">
    <location>
        <begin position="1059"/>
        <end position="1250"/>
    </location>
</feature>
<keyword evidence="5" id="KW-0812">Transmembrane</keyword>
<dbReference type="InterPro" id="IPR002543">
    <property type="entry name" value="FtsK_dom"/>
</dbReference>
<name>A0A401YG53_9ACTN</name>
<dbReference type="PANTHER" id="PTHR22683">
    <property type="entry name" value="SPORULATION PROTEIN RELATED"/>
    <property type="match status" value="1"/>
</dbReference>
<evidence type="ECO:0000256" key="3">
    <source>
        <dbReference type="PROSITE-ProRule" id="PRU00289"/>
    </source>
</evidence>
<evidence type="ECO:0000256" key="4">
    <source>
        <dbReference type="SAM" id="MobiDB-lite"/>
    </source>
</evidence>
<feature type="domain" description="FtsK" evidence="6">
    <location>
        <begin position="710"/>
        <end position="902"/>
    </location>
</feature>
<dbReference type="GO" id="GO:0051301">
    <property type="term" value="P:cell division"/>
    <property type="evidence" value="ECO:0007669"/>
    <property type="project" value="UniProtKB-KW"/>
</dbReference>
<dbReference type="InterPro" id="IPR050206">
    <property type="entry name" value="FtsK/SpoIIIE/SftA"/>
</dbReference>
<reference evidence="7 8" key="1">
    <citation type="submission" date="2018-12" db="EMBL/GenBank/DDBJ databases">
        <title>Draft genome sequence of Embleya hyalina NBRC 13850T.</title>
        <authorList>
            <person name="Komaki H."/>
            <person name="Hosoyama A."/>
            <person name="Kimura A."/>
            <person name="Ichikawa N."/>
            <person name="Tamura T."/>
        </authorList>
    </citation>
    <scope>NUCLEOTIDE SEQUENCE [LARGE SCALE GENOMIC DNA]</scope>
    <source>
        <strain evidence="7 8">NBRC 13850</strain>
    </source>
</reference>
<dbReference type="Pfam" id="PF01580">
    <property type="entry name" value="FtsK_SpoIIIE"/>
    <property type="match status" value="2"/>
</dbReference>
<dbReference type="CDD" id="cd01127">
    <property type="entry name" value="TrwB_TraG_TraD_VirD4"/>
    <property type="match status" value="1"/>
</dbReference>
<dbReference type="PANTHER" id="PTHR22683:SF1">
    <property type="entry name" value="TYPE VII SECRETION SYSTEM PROTEIN ESSC"/>
    <property type="match status" value="1"/>
</dbReference>
<dbReference type="OrthoDB" id="9807790at2"/>
<dbReference type="SMART" id="SM00382">
    <property type="entry name" value="AAA"/>
    <property type="match status" value="3"/>
</dbReference>